<dbReference type="InterPro" id="IPR028364">
    <property type="entry name" value="Ribosomal_uL1/biogenesis"/>
</dbReference>
<feature type="compositionally biased region" description="Acidic residues" evidence="1">
    <location>
        <begin position="347"/>
        <end position="356"/>
    </location>
</feature>
<feature type="compositionally biased region" description="Basic residues" evidence="1">
    <location>
        <begin position="300"/>
        <end position="309"/>
    </location>
</feature>
<comment type="caution">
    <text evidence="2">The sequence shown here is derived from an EMBL/GenBank/DDBJ whole genome shotgun (WGS) entry which is preliminary data.</text>
</comment>
<keyword evidence="3" id="KW-1185">Reference proteome</keyword>
<feature type="compositionally biased region" description="Basic and acidic residues" evidence="1">
    <location>
        <begin position="424"/>
        <end position="442"/>
    </location>
</feature>
<reference evidence="3" key="1">
    <citation type="submission" date="2024-07" db="EMBL/GenBank/DDBJ databases">
        <title>Two chromosome-level genome assemblies of Korean endemic species Abeliophyllum distichum and Forsythia ovata (Oleaceae).</title>
        <authorList>
            <person name="Jang H."/>
        </authorList>
    </citation>
    <scope>NUCLEOTIDE SEQUENCE [LARGE SCALE GENOMIC DNA]</scope>
</reference>
<dbReference type="Gene3D" id="3.40.50.790">
    <property type="match status" value="1"/>
</dbReference>
<dbReference type="SUPFAM" id="SSF56808">
    <property type="entry name" value="Ribosomal protein L1"/>
    <property type="match status" value="1"/>
</dbReference>
<dbReference type="FunFam" id="3.40.50.790:FF:000012">
    <property type="entry name" value="Ribosomal protein L1p/L10e family"/>
    <property type="match status" value="1"/>
</dbReference>
<gene>
    <name evidence="2" type="ORF">Fot_36308</name>
</gene>
<evidence type="ECO:0000256" key="1">
    <source>
        <dbReference type="SAM" id="MobiDB-lite"/>
    </source>
</evidence>
<dbReference type="PANTHER" id="PTHR23105">
    <property type="entry name" value="RIBOSOMAL PROTEIN L7AE FAMILY MEMBER"/>
    <property type="match status" value="1"/>
</dbReference>
<evidence type="ECO:0000313" key="3">
    <source>
        <dbReference type="Proteomes" id="UP001604277"/>
    </source>
</evidence>
<dbReference type="InterPro" id="IPR023674">
    <property type="entry name" value="Ribosomal_uL1-like"/>
</dbReference>
<dbReference type="GO" id="GO:0005840">
    <property type="term" value="C:ribosome"/>
    <property type="evidence" value="ECO:0007669"/>
    <property type="project" value="UniProtKB-KW"/>
</dbReference>
<dbReference type="Proteomes" id="UP001604277">
    <property type="component" value="Unassembled WGS sequence"/>
</dbReference>
<feature type="compositionally biased region" description="Basic and acidic residues" evidence="1">
    <location>
        <begin position="384"/>
        <end position="397"/>
    </location>
</feature>
<feature type="compositionally biased region" description="Acidic residues" evidence="1">
    <location>
        <begin position="318"/>
        <end position="339"/>
    </location>
</feature>
<dbReference type="InterPro" id="IPR016095">
    <property type="entry name" value="Ribosomal_uL1_3-a/b-sand"/>
</dbReference>
<protein>
    <submittedName>
        <fullName evidence="2">Ribosomal protein L1p/L10e family</fullName>
    </submittedName>
</protein>
<keyword evidence="2" id="KW-0689">Ribosomal protein</keyword>
<feature type="compositionally biased region" description="Basic and acidic residues" evidence="1">
    <location>
        <begin position="272"/>
        <end position="282"/>
    </location>
</feature>
<organism evidence="2 3">
    <name type="scientific">Forsythia ovata</name>
    <dbReference type="NCBI Taxonomy" id="205694"/>
    <lineage>
        <taxon>Eukaryota</taxon>
        <taxon>Viridiplantae</taxon>
        <taxon>Streptophyta</taxon>
        <taxon>Embryophyta</taxon>
        <taxon>Tracheophyta</taxon>
        <taxon>Spermatophyta</taxon>
        <taxon>Magnoliopsida</taxon>
        <taxon>eudicotyledons</taxon>
        <taxon>Gunneridae</taxon>
        <taxon>Pentapetalae</taxon>
        <taxon>asterids</taxon>
        <taxon>lamiids</taxon>
        <taxon>Lamiales</taxon>
        <taxon>Oleaceae</taxon>
        <taxon>Forsythieae</taxon>
        <taxon>Forsythia</taxon>
    </lineage>
</organism>
<dbReference type="EMBL" id="JBFOLJ010000010">
    <property type="protein sequence ID" value="KAL2502460.1"/>
    <property type="molecule type" value="Genomic_DNA"/>
</dbReference>
<feature type="region of interest" description="Disordered" evidence="1">
    <location>
        <begin position="272"/>
        <end position="451"/>
    </location>
</feature>
<evidence type="ECO:0000313" key="2">
    <source>
        <dbReference type="EMBL" id="KAL2502460.1"/>
    </source>
</evidence>
<dbReference type="InterPro" id="IPR050257">
    <property type="entry name" value="eL8/uL1-like"/>
</dbReference>
<dbReference type="AlphaFoldDB" id="A0ABD1SP34"/>
<keyword evidence="2" id="KW-0687">Ribonucleoprotein</keyword>
<feature type="compositionally biased region" description="Basic residues" evidence="1">
    <location>
        <begin position="398"/>
        <end position="412"/>
    </location>
</feature>
<accession>A0ABD1SP34</accession>
<proteinExistence type="predicted"/>
<sequence length="451" mass="50496">MDTPPPSSAAVSAVAALSGSRIGQSTIESAVNALLKYKAKQSATQKPQLLPQDDYIYLNLTLKKIPTNPSTNPFKIPLPHPLLDPTSELCLIIDDRPHSPTPPSEDIKKLIKSQNIPVSKVLKITKLKTNYKPFEAKRKFCDSYDLFLVDKRVVHLLPKLLGKQFFKKKKLPLGVDLSKKNLKVQVERALGSALLYLRTGTCCVMRVGKVAMEKEEIVENIVSVIEAAAERVPKKWNGVRSLHLKFSDSIALPIYQALPDIKLKIDGRRESKKGVEEVKMDDNVEEEKEVSGRKEGENGKKKKKKKKGRIHEVRYMDVGDEAVNDEDEVEGTMNEDDDEFKGKEGDLMEENSEDADLSERSHDDDDLCGNEFRGNKRKNGRAVKARDLSDLNEEKDVKKKAKTNRGGGKPKKKDGLSGGKKGLRKTENKKEAREGITKMKDAKSKKRVSTK</sequence>
<name>A0ABD1SP34_9LAMI</name>
<dbReference type="Pfam" id="PF00687">
    <property type="entry name" value="Ribosomal_L1"/>
    <property type="match status" value="1"/>
</dbReference>
<feature type="compositionally biased region" description="Basic and acidic residues" evidence="1">
    <location>
        <begin position="289"/>
        <end position="299"/>
    </location>
</feature>
<dbReference type="CDD" id="cd00403">
    <property type="entry name" value="Ribosomal_L1"/>
    <property type="match status" value="1"/>
</dbReference>